<dbReference type="SUPFAM" id="SSF102886">
    <property type="entry name" value="Coproporphyrinogen III oxidase"/>
    <property type="match status" value="1"/>
</dbReference>
<reference evidence="19" key="1">
    <citation type="journal article" date="2020" name="Fungal Divers.">
        <title>Resolving the Mortierellaceae phylogeny through synthesis of multi-gene phylogenetics and phylogenomics.</title>
        <authorList>
            <person name="Vandepol N."/>
            <person name="Liber J."/>
            <person name="Desiro A."/>
            <person name="Na H."/>
            <person name="Kennedy M."/>
            <person name="Barry K."/>
            <person name="Grigoriev I.V."/>
            <person name="Miller A.N."/>
            <person name="O'Donnell K."/>
            <person name="Stajich J.E."/>
            <person name="Bonito G."/>
        </authorList>
    </citation>
    <scope>NUCLEOTIDE SEQUENCE</scope>
    <source>
        <strain evidence="19">NVP60</strain>
    </source>
</reference>
<dbReference type="NCBIfam" id="NF003727">
    <property type="entry name" value="PRK05330.1"/>
    <property type="match status" value="1"/>
</dbReference>
<organism evidence="19 20">
    <name type="scientific">Linnemannia gamsii</name>
    <dbReference type="NCBI Taxonomy" id="64522"/>
    <lineage>
        <taxon>Eukaryota</taxon>
        <taxon>Fungi</taxon>
        <taxon>Fungi incertae sedis</taxon>
        <taxon>Mucoromycota</taxon>
        <taxon>Mortierellomycotina</taxon>
        <taxon>Mortierellomycetes</taxon>
        <taxon>Mortierellales</taxon>
        <taxon>Mortierellaceae</taxon>
        <taxon>Linnemannia</taxon>
    </lineage>
</organism>
<comment type="cofactor">
    <cofactor evidence="2">
        <name>Mg(2+)</name>
        <dbReference type="ChEBI" id="CHEBI:18420"/>
    </cofactor>
</comment>
<dbReference type="Proteomes" id="UP000823405">
    <property type="component" value="Unassembled WGS sequence"/>
</dbReference>
<keyword evidence="11" id="KW-0464">Manganese</keyword>
<evidence type="ECO:0000256" key="15">
    <source>
        <dbReference type="ARBA" id="ARBA00047843"/>
    </source>
</evidence>
<dbReference type="AlphaFoldDB" id="A0A9P6RLX2"/>
<proteinExistence type="inferred from homology"/>
<dbReference type="GO" id="GO:0009113">
    <property type="term" value="P:purine nucleobase biosynthetic process"/>
    <property type="evidence" value="ECO:0007669"/>
    <property type="project" value="InterPro"/>
</dbReference>
<dbReference type="InterPro" id="IPR020560">
    <property type="entry name" value="PRibGlycinamide_synth_C-dom"/>
</dbReference>
<comment type="caution">
    <text evidence="19">The sequence shown here is derived from an EMBL/GenBank/DDBJ whole genome shotgun (WGS) entry which is preliminary data.</text>
</comment>
<dbReference type="GO" id="GO:0004637">
    <property type="term" value="F:phosphoribosylamine-glycine ligase activity"/>
    <property type="evidence" value="ECO:0007669"/>
    <property type="project" value="UniProtKB-EC"/>
</dbReference>
<dbReference type="InterPro" id="IPR011054">
    <property type="entry name" value="Rudment_hybrid_motif"/>
</dbReference>
<dbReference type="Gene3D" id="3.40.1500.10">
    <property type="entry name" value="Coproporphyrinogen III oxidase, aerobic"/>
    <property type="match status" value="1"/>
</dbReference>
<keyword evidence="6" id="KW-0479">Metal-binding</keyword>
<evidence type="ECO:0000256" key="3">
    <source>
        <dbReference type="ARBA" id="ARBA00005174"/>
    </source>
</evidence>
<dbReference type="InterPro" id="IPR001260">
    <property type="entry name" value="Coprogen_oxidase_aer"/>
</dbReference>
<evidence type="ECO:0000313" key="20">
    <source>
        <dbReference type="Proteomes" id="UP000823405"/>
    </source>
</evidence>
<comment type="cofactor">
    <cofactor evidence="1">
        <name>Mn(2+)</name>
        <dbReference type="ChEBI" id="CHEBI:29035"/>
    </cofactor>
</comment>
<keyword evidence="9 17" id="KW-0067">ATP-binding</keyword>
<comment type="catalytic activity">
    <reaction evidence="16">
        <text>2-formamido-N(1)-(5-O-phospho-beta-D-ribosyl)acetamidine + ATP = 5-amino-1-(5-phospho-beta-D-ribosyl)imidazole + ADP + phosphate + H(+)</text>
        <dbReference type="Rhea" id="RHEA:23032"/>
        <dbReference type="ChEBI" id="CHEBI:15378"/>
        <dbReference type="ChEBI" id="CHEBI:30616"/>
        <dbReference type="ChEBI" id="CHEBI:43474"/>
        <dbReference type="ChEBI" id="CHEBI:137981"/>
        <dbReference type="ChEBI" id="CHEBI:147287"/>
        <dbReference type="ChEBI" id="CHEBI:456216"/>
        <dbReference type="EC" id="6.3.3.1"/>
    </reaction>
</comment>
<dbReference type="GO" id="GO:0046872">
    <property type="term" value="F:metal ion binding"/>
    <property type="evidence" value="ECO:0007669"/>
    <property type="project" value="UniProtKB-KW"/>
</dbReference>
<evidence type="ECO:0000256" key="10">
    <source>
        <dbReference type="ARBA" id="ARBA00022842"/>
    </source>
</evidence>
<evidence type="ECO:0000256" key="16">
    <source>
        <dbReference type="ARBA" id="ARBA00049057"/>
    </source>
</evidence>
<accession>A0A9P6RLX2</accession>
<dbReference type="EMBL" id="JAAAIN010000007">
    <property type="protein sequence ID" value="KAG0323236.1"/>
    <property type="molecule type" value="Genomic_DNA"/>
</dbReference>
<dbReference type="InterPro" id="IPR000115">
    <property type="entry name" value="PRibGlycinamide_synth"/>
</dbReference>
<dbReference type="PROSITE" id="PS00184">
    <property type="entry name" value="GARS"/>
    <property type="match status" value="1"/>
</dbReference>
<dbReference type="InterPro" id="IPR020562">
    <property type="entry name" value="PRibGlycinamide_synth_N"/>
</dbReference>
<dbReference type="HAMAP" id="MF_00333">
    <property type="entry name" value="Coprogen_oxidas"/>
    <property type="match status" value="1"/>
</dbReference>
<dbReference type="InterPro" id="IPR036406">
    <property type="entry name" value="Coprogen_oxidase_aer_sf"/>
</dbReference>
<dbReference type="GO" id="GO:0006164">
    <property type="term" value="P:purine nucleotide biosynthetic process"/>
    <property type="evidence" value="ECO:0007669"/>
    <property type="project" value="UniProtKB-KW"/>
</dbReference>
<evidence type="ECO:0000256" key="2">
    <source>
        <dbReference type="ARBA" id="ARBA00001946"/>
    </source>
</evidence>
<comment type="similarity">
    <text evidence="12">Belongs to the GARS family.</text>
</comment>
<dbReference type="Gene3D" id="3.40.50.20">
    <property type="match status" value="1"/>
</dbReference>
<dbReference type="Pfam" id="PF02844">
    <property type="entry name" value="GARS_N"/>
    <property type="match status" value="1"/>
</dbReference>
<dbReference type="Pfam" id="PF01218">
    <property type="entry name" value="Coprogen_oxidas"/>
    <property type="match status" value="1"/>
</dbReference>
<evidence type="ECO:0000256" key="1">
    <source>
        <dbReference type="ARBA" id="ARBA00001936"/>
    </source>
</evidence>
<evidence type="ECO:0000256" key="14">
    <source>
        <dbReference type="ARBA" id="ARBA00042864"/>
    </source>
</evidence>
<dbReference type="Gene3D" id="3.30.470.20">
    <property type="entry name" value="ATP-grasp fold, B domain"/>
    <property type="match status" value="1"/>
</dbReference>
<dbReference type="FunFam" id="3.40.50.20:FF:000006">
    <property type="entry name" value="Phosphoribosylamine--glycine ligase, chloroplastic"/>
    <property type="match status" value="1"/>
</dbReference>
<dbReference type="SUPFAM" id="SSF56059">
    <property type="entry name" value="Glutathione synthetase ATP-binding domain-like"/>
    <property type="match status" value="1"/>
</dbReference>
<comment type="catalytic activity">
    <reaction evidence="15">
        <text>5-phospho-beta-D-ribosylamine + glycine + ATP = N(1)-(5-phospho-beta-D-ribosyl)glycinamide + ADP + phosphate + H(+)</text>
        <dbReference type="Rhea" id="RHEA:17453"/>
        <dbReference type="ChEBI" id="CHEBI:15378"/>
        <dbReference type="ChEBI" id="CHEBI:30616"/>
        <dbReference type="ChEBI" id="CHEBI:43474"/>
        <dbReference type="ChEBI" id="CHEBI:57305"/>
        <dbReference type="ChEBI" id="CHEBI:58681"/>
        <dbReference type="ChEBI" id="CHEBI:143788"/>
        <dbReference type="ChEBI" id="CHEBI:456216"/>
        <dbReference type="EC" id="6.3.4.13"/>
    </reaction>
</comment>
<protein>
    <recommendedName>
        <fullName evidence="4">phosphoribosylamine--glycine ligase</fullName>
        <ecNumber evidence="4">6.3.4.13</ecNumber>
    </recommendedName>
    <alternativeName>
        <fullName evidence="13">Glycinamide ribonucleotide synthetase</fullName>
    </alternativeName>
    <alternativeName>
        <fullName evidence="14">Phosphoribosylglycinamide synthetase</fullName>
    </alternativeName>
</protein>
<evidence type="ECO:0000256" key="8">
    <source>
        <dbReference type="ARBA" id="ARBA00022755"/>
    </source>
</evidence>
<evidence type="ECO:0000256" key="7">
    <source>
        <dbReference type="ARBA" id="ARBA00022741"/>
    </source>
</evidence>
<evidence type="ECO:0000256" key="9">
    <source>
        <dbReference type="ARBA" id="ARBA00022840"/>
    </source>
</evidence>
<dbReference type="GO" id="GO:0004641">
    <property type="term" value="F:phosphoribosylformylglycinamidine cyclo-ligase activity"/>
    <property type="evidence" value="ECO:0007669"/>
    <property type="project" value="UniProtKB-EC"/>
</dbReference>
<dbReference type="FunFam" id="3.30.470.20:FF:000031">
    <property type="entry name" value="Phosphoribosylamine--glycine ligase"/>
    <property type="match status" value="1"/>
</dbReference>
<gene>
    <name evidence="19" type="ORF">BGZ97_011768</name>
</gene>
<dbReference type="PRINTS" id="PR00073">
    <property type="entry name" value="COPRGNOXDASE"/>
</dbReference>
<evidence type="ECO:0000256" key="17">
    <source>
        <dbReference type="PROSITE-ProRule" id="PRU00409"/>
    </source>
</evidence>
<dbReference type="SMART" id="SM01209">
    <property type="entry name" value="GARS_A"/>
    <property type="match status" value="1"/>
</dbReference>
<dbReference type="PANTHER" id="PTHR43472:SF1">
    <property type="entry name" value="PHOSPHORIBOSYLAMINE--GLYCINE LIGASE, CHLOROPLASTIC"/>
    <property type="match status" value="1"/>
</dbReference>
<evidence type="ECO:0000313" key="19">
    <source>
        <dbReference type="EMBL" id="KAG0323236.1"/>
    </source>
</evidence>
<evidence type="ECO:0000256" key="11">
    <source>
        <dbReference type="ARBA" id="ARBA00023211"/>
    </source>
</evidence>
<keyword evidence="7 17" id="KW-0547">Nucleotide-binding</keyword>
<evidence type="ECO:0000256" key="4">
    <source>
        <dbReference type="ARBA" id="ARBA00013255"/>
    </source>
</evidence>
<dbReference type="GO" id="GO:0005524">
    <property type="term" value="F:ATP binding"/>
    <property type="evidence" value="ECO:0007669"/>
    <property type="project" value="UniProtKB-UniRule"/>
</dbReference>
<evidence type="ECO:0000256" key="13">
    <source>
        <dbReference type="ARBA" id="ARBA00042242"/>
    </source>
</evidence>
<dbReference type="GO" id="GO:0006779">
    <property type="term" value="P:porphyrin-containing compound biosynthetic process"/>
    <property type="evidence" value="ECO:0007669"/>
    <property type="project" value="InterPro"/>
</dbReference>
<dbReference type="PANTHER" id="PTHR43472">
    <property type="entry name" value="PHOSPHORIBOSYLAMINE--GLYCINE LIGASE"/>
    <property type="match status" value="1"/>
</dbReference>
<dbReference type="Pfam" id="PF01071">
    <property type="entry name" value="GARS_A"/>
    <property type="match status" value="1"/>
</dbReference>
<keyword evidence="10" id="KW-0460">Magnesium</keyword>
<sequence length="720" mass="78828">MKLLVIGSGGREHALAWKLAQSPRVQFVYVAPGNGGTARDERLRNVPLTDLEELAEFAHQERVAFTVVGPEAPLAAGAVNLFRARGLKVFGPTREAAQLESSKDFAKAFMLRHKIPTAAYASFEDAQAAHRYVEAQGAPIVIKADGLAAGKGVVVATELAEAHAAIDTMLAEGAGARVVIEEFLSGEEASFIVMVDGKHILPLASSQDHKRLLERDAGPNTGGMGAYSPAPIVTPTLHARIMREIIVPTVQGMEQEGIRYTGFLYAGIMIDAHGNPKTLEFNCRLGDPETQPIMARLKGDFSNVIEHAIAGTLNQVELEWDRRTALGVVLAAHGYPAAPRKGDLIAGIPAHTEHVQTFHAGTALVDGRLVTAGGRVLCVVGLADSVRGAQLAVYDTINQIAFDGMQYRRDIGMDTQIDIARVRSYLLHLQQQITTSFEQLDESRFIQDPWRREPGERLRGDGVSCIIGPGDLLESGGVNFSHVRGDTLPSSATSARPQLVGCGFEALGVSLVLHPHNPYCPTVHMNVRLLVATPAGADAGPTFWFGGGMDLTPYYGFEEDARHFHRTCHDAVAPFGAELYPRFKKECDEYFFLKHRNEPRGIGGIFYDDFSELGFEQGFKLMQSVGDAFTKAYLPIINRRRHLPFGANEKAFQAYRRGRYVEFNLVCDRGTLFGLQSGGRTESILMSLPPVAHWRYNWAPESGSPEARLYSDFLIARDWL</sequence>
<dbReference type="InterPro" id="IPR037123">
    <property type="entry name" value="PRibGlycinamide_synth_C_sf"/>
</dbReference>
<dbReference type="Pfam" id="PF02843">
    <property type="entry name" value="GARS_C"/>
    <property type="match status" value="1"/>
</dbReference>
<dbReference type="Gene3D" id="3.30.1490.20">
    <property type="entry name" value="ATP-grasp fold, A domain"/>
    <property type="match status" value="1"/>
</dbReference>
<dbReference type="InterPro" id="IPR020561">
    <property type="entry name" value="PRibGlycinamid_synth_ATP-grasp"/>
</dbReference>
<dbReference type="HAMAP" id="MF_00138">
    <property type="entry name" value="GARS"/>
    <property type="match status" value="1"/>
</dbReference>
<dbReference type="InterPro" id="IPR016185">
    <property type="entry name" value="PreATP-grasp_dom_sf"/>
</dbReference>
<comment type="pathway">
    <text evidence="3">Purine metabolism; IMP biosynthesis via de novo pathway; N(1)-(5-phospho-D-ribosyl)glycinamide from 5-phospho-alpha-D-ribose 1-diphosphate: step 2/2.</text>
</comment>
<dbReference type="GO" id="GO:0004109">
    <property type="term" value="F:coproporphyrinogen oxidase activity"/>
    <property type="evidence" value="ECO:0007669"/>
    <property type="project" value="InterPro"/>
</dbReference>
<keyword evidence="8" id="KW-0658">Purine biosynthesis</keyword>
<keyword evidence="5" id="KW-0436">Ligase</keyword>
<dbReference type="SUPFAM" id="SSF52440">
    <property type="entry name" value="PreATP-grasp domain"/>
    <property type="match status" value="1"/>
</dbReference>
<dbReference type="InterPro" id="IPR013815">
    <property type="entry name" value="ATP_grasp_subdomain_1"/>
</dbReference>
<evidence type="ECO:0000256" key="5">
    <source>
        <dbReference type="ARBA" id="ARBA00022598"/>
    </source>
</evidence>
<dbReference type="EC" id="6.3.4.13" evidence="4"/>
<dbReference type="Gene3D" id="3.90.600.10">
    <property type="entry name" value="Phosphoribosylglycinamide synthetase, C-terminal domain"/>
    <property type="match status" value="1"/>
</dbReference>
<evidence type="ECO:0000256" key="6">
    <source>
        <dbReference type="ARBA" id="ARBA00022723"/>
    </source>
</evidence>
<dbReference type="InterPro" id="IPR011761">
    <property type="entry name" value="ATP-grasp"/>
</dbReference>
<dbReference type="InterPro" id="IPR020559">
    <property type="entry name" value="PRibGlycinamide_synth_CS"/>
</dbReference>
<dbReference type="SMART" id="SM01210">
    <property type="entry name" value="GARS_C"/>
    <property type="match status" value="1"/>
</dbReference>
<dbReference type="OrthoDB" id="2018833at2759"/>
<feature type="domain" description="ATP-grasp" evidence="18">
    <location>
        <begin position="107"/>
        <end position="310"/>
    </location>
</feature>
<dbReference type="SUPFAM" id="SSF51246">
    <property type="entry name" value="Rudiment single hybrid motif"/>
    <property type="match status" value="1"/>
</dbReference>
<evidence type="ECO:0000256" key="12">
    <source>
        <dbReference type="ARBA" id="ARBA00038345"/>
    </source>
</evidence>
<keyword evidence="20" id="KW-1185">Reference proteome</keyword>
<name>A0A9P6RLX2_9FUNG</name>
<evidence type="ECO:0000259" key="18">
    <source>
        <dbReference type="PROSITE" id="PS50975"/>
    </source>
</evidence>
<dbReference type="PROSITE" id="PS50975">
    <property type="entry name" value="ATP_GRASP"/>
    <property type="match status" value="1"/>
</dbReference>
<dbReference type="NCBIfam" id="TIGR00877">
    <property type="entry name" value="purD"/>
    <property type="match status" value="1"/>
</dbReference>